<keyword evidence="9" id="KW-1185">Reference proteome</keyword>
<keyword evidence="2 5" id="KW-0808">Transferase</keyword>
<feature type="binding site" evidence="5">
    <location>
        <position position="95"/>
    </location>
    <ligand>
        <name>S-adenosyl-L-methionine</name>
        <dbReference type="ChEBI" id="CHEBI:59789"/>
    </ligand>
</feature>
<comment type="similarity">
    <text evidence="5">Belongs to the class I-like SAM-binding methyltransferase superfamily. rRNA adenine N(6)-methyltransferase family.</text>
</comment>
<keyword evidence="3 5" id="KW-0949">S-adenosyl-L-methionine</keyword>
<protein>
    <submittedName>
        <fullName evidence="8">23S rRNA (Adenine-N6)-dimethyltransferase</fullName>
    </submittedName>
</protein>
<dbReference type="InterPro" id="IPR020598">
    <property type="entry name" value="rRNA_Ade_methylase_Trfase_N"/>
</dbReference>
<gene>
    <name evidence="8" type="ORF">SAMN05216266_105334</name>
</gene>
<feature type="region of interest" description="Disordered" evidence="6">
    <location>
        <begin position="1"/>
        <end position="20"/>
    </location>
</feature>
<feature type="binding site" evidence="5">
    <location>
        <position position="24"/>
    </location>
    <ligand>
        <name>S-adenosyl-L-methionine</name>
        <dbReference type="ChEBI" id="CHEBI:59789"/>
    </ligand>
</feature>
<dbReference type="AlphaFoldDB" id="A0A1I0YUG5"/>
<accession>A0A1I0YUG5</accession>
<dbReference type="InterPro" id="IPR001737">
    <property type="entry name" value="KsgA/Erm"/>
</dbReference>
<feature type="domain" description="Ribosomal RNA adenine methylase transferase N-terminal" evidence="7">
    <location>
        <begin position="29"/>
        <end position="194"/>
    </location>
</feature>
<dbReference type="SUPFAM" id="SSF53335">
    <property type="entry name" value="S-adenosyl-L-methionine-dependent methyltransferases"/>
    <property type="match status" value="1"/>
</dbReference>
<feature type="compositionally biased region" description="Basic residues" evidence="6">
    <location>
        <begin position="1"/>
        <end position="11"/>
    </location>
</feature>
<evidence type="ECO:0000256" key="1">
    <source>
        <dbReference type="ARBA" id="ARBA00022603"/>
    </source>
</evidence>
<feature type="binding site" evidence="5">
    <location>
        <position position="111"/>
    </location>
    <ligand>
        <name>S-adenosyl-L-methionine</name>
        <dbReference type="ChEBI" id="CHEBI:59789"/>
    </ligand>
</feature>
<dbReference type="RefSeq" id="WP_091672648.1">
    <property type="nucleotide sequence ID" value="NZ_FOKG01000005.1"/>
</dbReference>
<dbReference type="EMBL" id="FOKG01000005">
    <property type="protein sequence ID" value="SFB16861.1"/>
    <property type="molecule type" value="Genomic_DNA"/>
</dbReference>
<keyword evidence="4 5" id="KW-0694">RNA-binding</keyword>
<organism evidence="8 9">
    <name type="scientific">Amycolatopsis marina</name>
    <dbReference type="NCBI Taxonomy" id="490629"/>
    <lineage>
        <taxon>Bacteria</taxon>
        <taxon>Bacillati</taxon>
        <taxon>Actinomycetota</taxon>
        <taxon>Actinomycetes</taxon>
        <taxon>Pseudonocardiales</taxon>
        <taxon>Pseudonocardiaceae</taxon>
        <taxon>Amycolatopsis</taxon>
    </lineage>
</organism>
<dbReference type="Pfam" id="PF00398">
    <property type="entry name" value="RrnaAD"/>
    <property type="match status" value="1"/>
</dbReference>
<reference evidence="9" key="1">
    <citation type="submission" date="2016-10" db="EMBL/GenBank/DDBJ databases">
        <authorList>
            <person name="Varghese N."/>
            <person name="Submissions S."/>
        </authorList>
    </citation>
    <scope>NUCLEOTIDE SEQUENCE [LARGE SCALE GENOMIC DNA]</scope>
    <source>
        <strain evidence="9">CGMCC 4.3568</strain>
    </source>
</reference>
<dbReference type="Proteomes" id="UP000243799">
    <property type="component" value="Unassembled WGS sequence"/>
</dbReference>
<evidence type="ECO:0000256" key="4">
    <source>
        <dbReference type="ARBA" id="ARBA00022884"/>
    </source>
</evidence>
<dbReference type="PANTHER" id="PTHR11727">
    <property type="entry name" value="DIMETHYLADENOSINE TRANSFERASE"/>
    <property type="match status" value="1"/>
</dbReference>
<dbReference type="PROSITE" id="PS01131">
    <property type="entry name" value="RRNA_A_DIMETH"/>
    <property type="match status" value="1"/>
</dbReference>
<dbReference type="InterPro" id="IPR029063">
    <property type="entry name" value="SAM-dependent_MTases_sf"/>
</dbReference>
<dbReference type="PROSITE" id="PS51689">
    <property type="entry name" value="SAM_RNA_A_N6_MT"/>
    <property type="match status" value="1"/>
</dbReference>
<feature type="binding site" evidence="5">
    <location>
        <position position="49"/>
    </location>
    <ligand>
        <name>S-adenosyl-L-methionine</name>
        <dbReference type="ChEBI" id="CHEBI:59789"/>
    </ligand>
</feature>
<feature type="binding site" evidence="5">
    <location>
        <position position="70"/>
    </location>
    <ligand>
        <name>S-adenosyl-L-methionine</name>
        <dbReference type="ChEBI" id="CHEBI:59789"/>
    </ligand>
</feature>
<evidence type="ECO:0000256" key="2">
    <source>
        <dbReference type="ARBA" id="ARBA00022679"/>
    </source>
</evidence>
<dbReference type="STRING" id="490629.SAMN05216266_105334"/>
<name>A0A1I0YUG5_9PSEU</name>
<keyword evidence="1 5" id="KW-0489">Methyltransferase</keyword>
<evidence type="ECO:0000313" key="9">
    <source>
        <dbReference type="Proteomes" id="UP000243799"/>
    </source>
</evidence>
<dbReference type="CDD" id="cd02440">
    <property type="entry name" value="AdoMet_MTases"/>
    <property type="match status" value="1"/>
</dbReference>
<dbReference type="Gene3D" id="3.40.50.150">
    <property type="entry name" value="Vaccinia Virus protein VP39"/>
    <property type="match status" value="1"/>
</dbReference>
<sequence length="294" mass="32409">MPRPGHSHARNVRSQPNPSGVHFLTATSVVDRLIRECSVGPGEVVLDFGAGKGAVTARLARTGATVIAIERDPEFVRQLRRRLSCHDNVRVVPADARTISLPRRGFSVVSSIPYGISTTLLRRLLTPQWTSLRRGALVVEWGFARRVTAAAPRDREVAWWAARFELELVTRVPAASFRPEPAVDSAHLSVRRVPGMTPRVETALWTLLDIAYAAGNATAHKALAGTIGGRLTRGALSACDVDPSLPVRSVPARAWSEIARRLVRERSLHWPRLPATLVKDDRARSAKPRKPRRR</sequence>
<evidence type="ECO:0000256" key="6">
    <source>
        <dbReference type="SAM" id="MobiDB-lite"/>
    </source>
</evidence>
<dbReference type="OrthoDB" id="3616874at2"/>
<feature type="binding site" evidence="5">
    <location>
        <position position="22"/>
    </location>
    <ligand>
        <name>S-adenosyl-L-methionine</name>
        <dbReference type="ChEBI" id="CHEBI:59789"/>
    </ligand>
</feature>
<proteinExistence type="inferred from homology"/>
<evidence type="ECO:0000313" key="8">
    <source>
        <dbReference type="EMBL" id="SFB16861.1"/>
    </source>
</evidence>
<dbReference type="GO" id="GO:0003723">
    <property type="term" value="F:RNA binding"/>
    <property type="evidence" value="ECO:0007669"/>
    <property type="project" value="UniProtKB-UniRule"/>
</dbReference>
<dbReference type="PANTHER" id="PTHR11727:SF7">
    <property type="entry name" value="DIMETHYLADENOSINE TRANSFERASE-RELATED"/>
    <property type="match status" value="1"/>
</dbReference>
<evidence type="ECO:0000256" key="3">
    <source>
        <dbReference type="ARBA" id="ARBA00022691"/>
    </source>
</evidence>
<dbReference type="GO" id="GO:0000179">
    <property type="term" value="F:rRNA (adenine-N6,N6-)-dimethyltransferase activity"/>
    <property type="evidence" value="ECO:0007669"/>
    <property type="project" value="UniProtKB-UniRule"/>
</dbReference>
<evidence type="ECO:0000256" key="5">
    <source>
        <dbReference type="PROSITE-ProRule" id="PRU01026"/>
    </source>
</evidence>
<dbReference type="InterPro" id="IPR020596">
    <property type="entry name" value="rRNA_Ade_Mease_Trfase_CS"/>
</dbReference>
<dbReference type="SMART" id="SM00650">
    <property type="entry name" value="rADc"/>
    <property type="match status" value="1"/>
</dbReference>
<evidence type="ECO:0000259" key="7">
    <source>
        <dbReference type="SMART" id="SM00650"/>
    </source>
</evidence>